<organism evidence="3 4">
    <name type="scientific">Variovorax terrae</name>
    <dbReference type="NCBI Taxonomy" id="2923278"/>
    <lineage>
        <taxon>Bacteria</taxon>
        <taxon>Pseudomonadati</taxon>
        <taxon>Pseudomonadota</taxon>
        <taxon>Betaproteobacteria</taxon>
        <taxon>Burkholderiales</taxon>
        <taxon>Comamonadaceae</taxon>
        <taxon>Variovorax</taxon>
    </lineage>
</organism>
<accession>A0A9X1VUE2</accession>
<gene>
    <name evidence="3" type="ORF">MMF98_12265</name>
</gene>
<proteinExistence type="predicted"/>
<name>A0A9X1VUE2_9BURK</name>
<sequence>MKHTSFKMRETALALAALAAALPAIAPQTAQAADRANTKASGTYVTGDFHNHTTCSDGTLSMKKLIDKSAGTFNLDWFVQADHGGSSTRNCTLAEDPFEPVAPALGIPSGDTIPSGGQPASAGKGPNQTWQATIGRDAIKGDGTATTKAMWRWQEISEFQYPITEAESRNRKKPIWIGVEQNAPGHEHISTTVLNGQLPFPATGNSGNANLQAQYEYCFDRSDTDTSRGANNNWDCSVSGSSNNALMDATARKILGTNASATANLGHLKTLEGIKWMNEKAPSTSYFVPAHLERAGAYNPTSNSGFNIEHLRNFNNAAPRIAFGFESMPGHQAEAGRGSYGTGAVGGGTYGGTGVYAAQVGGVWDALLGEGRNWWFFASSDYHNRGSFGPDQRESTADFYPGEYTRDFVMVRKGKGDLTAGGIIDGLRSGNSFVANGQLIDRLSFTVCAAHPGLPRNAGKALLEKAGANAAAANGDVRIDGCATMGEKLVVRPGTDLVVTVVLRDPPGTNNSPYSFPNPSLKQVSITQPLNQPVLDHVDVINGRVSGYVDPSDGARYAGLLNSTAATNSSAKIAKVFNSKNWTKAADGTISMSYIVPAATASQYFRLRGTNLPASVPNETDADGNPLLDFLANPADSSQPGKIPCSDAACPAHLRTLNGVKYSSYDVAGWSDLWFYSNPVYIEVLNSVKVAGVK</sequence>
<feature type="signal peptide" evidence="2">
    <location>
        <begin position="1"/>
        <end position="32"/>
    </location>
</feature>
<dbReference type="EMBL" id="JALGBI010000001">
    <property type="protein sequence ID" value="MCJ0763981.1"/>
    <property type="molecule type" value="Genomic_DNA"/>
</dbReference>
<comment type="caution">
    <text evidence="3">The sequence shown here is derived from an EMBL/GenBank/DDBJ whole genome shotgun (WGS) entry which is preliminary data.</text>
</comment>
<reference evidence="3" key="1">
    <citation type="submission" date="2022-03" db="EMBL/GenBank/DDBJ databases">
        <authorList>
            <person name="Woo C.Y."/>
        </authorList>
    </citation>
    <scope>NUCLEOTIDE SEQUENCE</scope>
    <source>
        <strain evidence="3">CYS-02</strain>
    </source>
</reference>
<dbReference type="Proteomes" id="UP001139447">
    <property type="component" value="Unassembled WGS sequence"/>
</dbReference>
<keyword evidence="2" id="KW-0732">Signal</keyword>
<dbReference type="RefSeq" id="WP_243306553.1">
    <property type="nucleotide sequence ID" value="NZ_JALGBI010000001.1"/>
</dbReference>
<dbReference type="SUPFAM" id="SSF89550">
    <property type="entry name" value="PHP domain-like"/>
    <property type="match status" value="1"/>
</dbReference>
<evidence type="ECO:0008006" key="5">
    <source>
        <dbReference type="Google" id="ProtNLM"/>
    </source>
</evidence>
<evidence type="ECO:0000313" key="3">
    <source>
        <dbReference type="EMBL" id="MCJ0763981.1"/>
    </source>
</evidence>
<feature type="region of interest" description="Disordered" evidence="1">
    <location>
        <begin position="112"/>
        <end position="141"/>
    </location>
</feature>
<protein>
    <recommendedName>
        <fullName evidence="5">DUF3604 domain-containing protein</fullName>
    </recommendedName>
</protein>
<evidence type="ECO:0000256" key="1">
    <source>
        <dbReference type="SAM" id="MobiDB-lite"/>
    </source>
</evidence>
<dbReference type="AlphaFoldDB" id="A0A9X1VUE2"/>
<keyword evidence="4" id="KW-1185">Reference proteome</keyword>
<feature type="chain" id="PRO_5040758870" description="DUF3604 domain-containing protein" evidence="2">
    <location>
        <begin position="33"/>
        <end position="694"/>
    </location>
</feature>
<dbReference type="InterPro" id="IPR016195">
    <property type="entry name" value="Pol/histidinol_Pase-like"/>
</dbReference>
<dbReference type="Gene3D" id="3.20.20.140">
    <property type="entry name" value="Metal-dependent hydrolases"/>
    <property type="match status" value="1"/>
</dbReference>
<evidence type="ECO:0000313" key="4">
    <source>
        <dbReference type="Proteomes" id="UP001139447"/>
    </source>
</evidence>
<evidence type="ECO:0000256" key="2">
    <source>
        <dbReference type="SAM" id="SignalP"/>
    </source>
</evidence>